<keyword evidence="2 5" id="KW-0808">Transferase</keyword>
<keyword evidence="3 5" id="KW-0547">Nucleotide-binding</keyword>
<dbReference type="Proteomes" id="UP000030624">
    <property type="component" value="Chromosome"/>
</dbReference>
<protein>
    <recommendedName>
        <fullName evidence="1 5">Adenylyl-sulfate kinase</fullName>
        <ecNumber evidence="1 5">2.7.1.25</ecNumber>
    </recommendedName>
    <alternativeName>
        <fullName evidence="5">APS kinase</fullName>
    </alternativeName>
    <alternativeName>
        <fullName evidence="5">ATP adenosine-5'-phosphosulfate 3'-phosphotransferase</fullName>
    </alternativeName>
    <alternativeName>
        <fullName evidence="5">Adenosine-5'-phosphosulfate kinase</fullName>
    </alternativeName>
</protein>
<dbReference type="KEGG" id="gac:GACE_1146"/>
<dbReference type="PANTHER" id="PTHR42700:SF1">
    <property type="entry name" value="SULFATE ADENYLYLTRANSFERASE"/>
    <property type="match status" value="1"/>
</dbReference>
<sequence>MSFVIWLTGPSGAGKTTLAKALEKELRERGMKVEVLDGDEIRRTLYPDIGFSREAREMHNRVVIHMAKLLSRNGVAAVVSLISPYRSVRRKAREEIGRFVEVYLKCPLEVRIKRDPKGLYAKALRGEIKGLTGYDGVYEEPENPEVVLESHRMSVEEEVREVLKKAEELGYLEV</sequence>
<evidence type="ECO:0000256" key="4">
    <source>
        <dbReference type="ARBA" id="ARBA00022840"/>
    </source>
</evidence>
<reference evidence="8 9" key="1">
    <citation type="journal article" date="2015" name="Appl. Environ. Microbiol.">
        <title>The Geoglobus acetivorans genome: Fe(III) reduction, acetate utilization, autotrophic growth, and degradation of aromatic compounds in a hyperthermophilic archaeon.</title>
        <authorList>
            <person name="Mardanov A.V."/>
            <person name="Slododkina G.B."/>
            <person name="Slobodkin A.I."/>
            <person name="Beletsky A.V."/>
            <person name="Gavrilov S.N."/>
            <person name="Kublanov I.V."/>
            <person name="Bonch-Osmolovskaya E.A."/>
            <person name="Skryabin K.G."/>
            <person name="Ravin N.V."/>
        </authorList>
    </citation>
    <scope>NUCLEOTIDE SEQUENCE [LARGE SCALE GENOMIC DNA]</scope>
    <source>
        <strain evidence="8 9">SBH6</strain>
    </source>
</reference>
<dbReference type="Gene3D" id="3.40.50.300">
    <property type="entry name" value="P-loop containing nucleotide triphosphate hydrolases"/>
    <property type="match status" value="1"/>
</dbReference>
<evidence type="ECO:0000256" key="5">
    <source>
        <dbReference type="HAMAP-Rule" id="MF_00065"/>
    </source>
</evidence>
<dbReference type="InterPro" id="IPR059117">
    <property type="entry name" value="APS_kinase_dom"/>
</dbReference>
<evidence type="ECO:0000256" key="6">
    <source>
        <dbReference type="RuleBase" id="RU004347"/>
    </source>
</evidence>
<evidence type="ECO:0000313" key="9">
    <source>
        <dbReference type="Proteomes" id="UP000030624"/>
    </source>
</evidence>
<dbReference type="RefSeq" id="WP_048091873.1">
    <property type="nucleotide sequence ID" value="NZ_CP009552.1"/>
</dbReference>
<comment type="similarity">
    <text evidence="5 6">Belongs to the APS kinase family.</text>
</comment>
<evidence type="ECO:0000259" key="7">
    <source>
        <dbReference type="Pfam" id="PF01583"/>
    </source>
</evidence>
<dbReference type="UniPathway" id="UPA00140">
    <property type="reaction ID" value="UER00205"/>
</dbReference>
<keyword evidence="5" id="KW-0597">Phosphoprotein</keyword>
<feature type="domain" description="APS kinase" evidence="7">
    <location>
        <begin position="2"/>
        <end position="148"/>
    </location>
</feature>
<dbReference type="GeneID" id="24797728"/>
<dbReference type="Pfam" id="PF01583">
    <property type="entry name" value="APS_kinase"/>
    <property type="match status" value="1"/>
</dbReference>
<accession>A0A0A7GE99</accession>
<proteinExistence type="inferred from homology"/>
<evidence type="ECO:0000256" key="1">
    <source>
        <dbReference type="ARBA" id="ARBA00012121"/>
    </source>
</evidence>
<keyword evidence="5 6" id="KW-0418">Kinase</keyword>
<feature type="active site" description="Phosphoserine intermediate" evidence="5">
    <location>
        <position position="83"/>
    </location>
</feature>
<keyword evidence="4 5" id="KW-0067">ATP-binding</keyword>
<feature type="binding site" evidence="5">
    <location>
        <begin position="9"/>
        <end position="16"/>
    </location>
    <ligand>
        <name>ATP</name>
        <dbReference type="ChEBI" id="CHEBI:30616"/>
    </ligand>
</feature>
<dbReference type="HOGENOM" id="CLU_046932_2_1_2"/>
<gene>
    <name evidence="5" type="primary">cysC</name>
    <name evidence="8" type="ORF">GACE_1146</name>
</gene>
<dbReference type="GO" id="GO:0004020">
    <property type="term" value="F:adenylylsulfate kinase activity"/>
    <property type="evidence" value="ECO:0007669"/>
    <property type="project" value="UniProtKB-UniRule"/>
</dbReference>
<dbReference type="GO" id="GO:0010134">
    <property type="term" value="P:sulfate assimilation via adenylyl sulfate reduction"/>
    <property type="evidence" value="ECO:0007669"/>
    <property type="project" value="TreeGrafter"/>
</dbReference>
<dbReference type="AlphaFoldDB" id="A0A0A7GE99"/>
<dbReference type="EC" id="2.7.1.25" evidence="1 5"/>
<dbReference type="GO" id="GO:0019379">
    <property type="term" value="P:sulfate assimilation, phosphoadenylyl sulfate reduction by phosphoadenylyl-sulfate reductase (thioredoxin)"/>
    <property type="evidence" value="ECO:0007669"/>
    <property type="project" value="TreeGrafter"/>
</dbReference>
<dbReference type="NCBIfam" id="TIGR00455">
    <property type="entry name" value="apsK"/>
    <property type="match status" value="1"/>
</dbReference>
<dbReference type="EMBL" id="CP009552">
    <property type="protein sequence ID" value="AIY90188.1"/>
    <property type="molecule type" value="Genomic_DNA"/>
</dbReference>
<dbReference type="NCBIfam" id="NF004041">
    <property type="entry name" value="PRK05541.1"/>
    <property type="match status" value="1"/>
</dbReference>
<comment type="function">
    <text evidence="5 6">Catalyzes the synthesis of activated sulfate.</text>
</comment>
<evidence type="ECO:0000256" key="3">
    <source>
        <dbReference type="ARBA" id="ARBA00022741"/>
    </source>
</evidence>
<dbReference type="InterPro" id="IPR050512">
    <property type="entry name" value="Sulf_AdTrans/APS_kinase"/>
</dbReference>
<comment type="pathway">
    <text evidence="5 6">Sulfur metabolism; hydrogen sulfide biosynthesis; sulfite from sulfate: step 2/3.</text>
</comment>
<dbReference type="CDD" id="cd02027">
    <property type="entry name" value="APSK"/>
    <property type="match status" value="1"/>
</dbReference>
<comment type="catalytic activity">
    <reaction evidence="5 6">
        <text>adenosine 5'-phosphosulfate + ATP = 3'-phosphoadenylyl sulfate + ADP + H(+)</text>
        <dbReference type="Rhea" id="RHEA:24152"/>
        <dbReference type="ChEBI" id="CHEBI:15378"/>
        <dbReference type="ChEBI" id="CHEBI:30616"/>
        <dbReference type="ChEBI" id="CHEBI:58243"/>
        <dbReference type="ChEBI" id="CHEBI:58339"/>
        <dbReference type="ChEBI" id="CHEBI:456216"/>
        <dbReference type="EC" id="2.7.1.25"/>
    </reaction>
</comment>
<dbReference type="InterPro" id="IPR002891">
    <property type="entry name" value="APS"/>
</dbReference>
<dbReference type="STRING" id="565033.GACE_1146"/>
<dbReference type="NCBIfam" id="NF003013">
    <property type="entry name" value="PRK03846.1"/>
    <property type="match status" value="1"/>
</dbReference>
<dbReference type="GO" id="GO:0005737">
    <property type="term" value="C:cytoplasm"/>
    <property type="evidence" value="ECO:0007669"/>
    <property type="project" value="TreeGrafter"/>
</dbReference>
<evidence type="ECO:0000313" key="8">
    <source>
        <dbReference type="EMBL" id="AIY90188.1"/>
    </source>
</evidence>
<dbReference type="eggNOG" id="arCOG01040">
    <property type="taxonomic scope" value="Archaea"/>
</dbReference>
<organism evidence="8 9">
    <name type="scientific">Geoglobus acetivorans</name>
    <dbReference type="NCBI Taxonomy" id="565033"/>
    <lineage>
        <taxon>Archaea</taxon>
        <taxon>Methanobacteriati</taxon>
        <taxon>Methanobacteriota</taxon>
        <taxon>Archaeoglobi</taxon>
        <taxon>Archaeoglobales</taxon>
        <taxon>Archaeoglobaceae</taxon>
        <taxon>Geoglobus</taxon>
    </lineage>
</organism>
<dbReference type="InterPro" id="IPR027417">
    <property type="entry name" value="P-loop_NTPase"/>
</dbReference>
<dbReference type="SUPFAM" id="SSF52540">
    <property type="entry name" value="P-loop containing nucleoside triphosphate hydrolases"/>
    <property type="match status" value="1"/>
</dbReference>
<evidence type="ECO:0000256" key="2">
    <source>
        <dbReference type="ARBA" id="ARBA00022679"/>
    </source>
</evidence>
<dbReference type="GO" id="GO:0004781">
    <property type="term" value="F:sulfate adenylyltransferase (ATP) activity"/>
    <property type="evidence" value="ECO:0007669"/>
    <property type="project" value="TreeGrafter"/>
</dbReference>
<dbReference type="PANTHER" id="PTHR42700">
    <property type="entry name" value="SULFATE ADENYLYLTRANSFERASE"/>
    <property type="match status" value="1"/>
</dbReference>
<name>A0A0A7GE99_GEOAI</name>
<dbReference type="GO" id="GO:0005524">
    <property type="term" value="F:ATP binding"/>
    <property type="evidence" value="ECO:0007669"/>
    <property type="project" value="UniProtKB-UniRule"/>
</dbReference>
<dbReference type="GO" id="GO:0070814">
    <property type="term" value="P:hydrogen sulfide biosynthetic process"/>
    <property type="evidence" value="ECO:0007669"/>
    <property type="project" value="UniProtKB-UniRule"/>
</dbReference>
<dbReference type="HAMAP" id="MF_00065">
    <property type="entry name" value="Adenylyl_sulf_kinase"/>
    <property type="match status" value="1"/>
</dbReference>